<accession>B3RU34</accession>
<protein>
    <submittedName>
        <fullName evidence="3">Uncharacterized protein</fullName>
    </submittedName>
</protein>
<comment type="similarity">
    <text evidence="1">Belongs to the small GTPase superfamily. Rab family.</text>
</comment>
<dbReference type="GO" id="GO:0005525">
    <property type="term" value="F:GTP binding"/>
    <property type="evidence" value="ECO:0007669"/>
    <property type="project" value="InterPro"/>
</dbReference>
<dbReference type="RefSeq" id="XP_002111766.1">
    <property type="nucleotide sequence ID" value="XM_002111730.1"/>
</dbReference>
<dbReference type="PROSITE" id="PS51421">
    <property type="entry name" value="RAS"/>
    <property type="match status" value="1"/>
</dbReference>
<dbReference type="NCBIfam" id="TIGR00231">
    <property type="entry name" value="small_GTP"/>
    <property type="match status" value="1"/>
</dbReference>
<dbReference type="InterPro" id="IPR001806">
    <property type="entry name" value="Small_GTPase"/>
</dbReference>
<sequence>VGKSSIVLRYLKRRNPLACNSTIGASFFTNIVHVDNIKFHLQIWDTAGQERFRSMTPLYYRKAQAAIIVYDITDSSTFEATKGWIEELHKNTSDKSLILGIVGNKSDLADQRVVSKEDGLELAHDNSAIYMETSAATGEGKARNLIKK</sequence>
<keyword evidence="4" id="KW-1185">Reference proteome</keyword>
<proteinExistence type="inferred from homology"/>
<dbReference type="OrthoDB" id="63533at2759"/>
<dbReference type="PROSITE" id="PS51419">
    <property type="entry name" value="RAB"/>
    <property type="match status" value="1"/>
</dbReference>
<dbReference type="PANTHER" id="PTHR47978">
    <property type="match status" value="1"/>
</dbReference>
<dbReference type="SUPFAM" id="SSF52540">
    <property type="entry name" value="P-loop containing nucleoside triphosphate hydrolases"/>
    <property type="match status" value="1"/>
</dbReference>
<dbReference type="PRINTS" id="PR00449">
    <property type="entry name" value="RASTRNSFRMNG"/>
</dbReference>
<dbReference type="SMART" id="SM00174">
    <property type="entry name" value="RHO"/>
    <property type="match status" value="1"/>
</dbReference>
<dbReference type="KEGG" id="tad:TRIADDRAFT_24046"/>
<dbReference type="InterPro" id="IPR005225">
    <property type="entry name" value="Small_GTP-bd"/>
</dbReference>
<keyword evidence="2" id="KW-0547">Nucleotide-binding</keyword>
<evidence type="ECO:0000256" key="1">
    <source>
        <dbReference type="ARBA" id="ARBA00006270"/>
    </source>
</evidence>
<dbReference type="GeneID" id="6752520"/>
<dbReference type="InParanoid" id="B3RU34"/>
<feature type="non-terminal residue" evidence="3">
    <location>
        <position position="1"/>
    </location>
</feature>
<evidence type="ECO:0000256" key="2">
    <source>
        <dbReference type="ARBA" id="ARBA00022741"/>
    </source>
</evidence>
<dbReference type="AlphaFoldDB" id="B3RU34"/>
<organism evidence="3 4">
    <name type="scientific">Trichoplax adhaerens</name>
    <name type="common">Trichoplax reptans</name>
    <dbReference type="NCBI Taxonomy" id="10228"/>
    <lineage>
        <taxon>Eukaryota</taxon>
        <taxon>Metazoa</taxon>
        <taxon>Placozoa</taxon>
        <taxon>Uniplacotomia</taxon>
        <taxon>Trichoplacea</taxon>
        <taxon>Trichoplacidae</taxon>
        <taxon>Trichoplax</taxon>
    </lineage>
</organism>
<dbReference type="FunFam" id="3.40.50.300:FF:001462">
    <property type="entry name" value="Small GTP-binding protein, putative"/>
    <property type="match status" value="1"/>
</dbReference>
<dbReference type="STRING" id="10228.B3RU34"/>
<dbReference type="GO" id="GO:0003924">
    <property type="term" value="F:GTPase activity"/>
    <property type="evidence" value="ECO:0000318"/>
    <property type="project" value="GO_Central"/>
</dbReference>
<dbReference type="HOGENOM" id="CLU_041217_10_2_1"/>
<dbReference type="Proteomes" id="UP000009022">
    <property type="component" value="Unassembled WGS sequence"/>
</dbReference>
<dbReference type="SMART" id="SM00175">
    <property type="entry name" value="RAB"/>
    <property type="match status" value="1"/>
</dbReference>
<reference evidence="3 4" key="1">
    <citation type="journal article" date="2008" name="Nature">
        <title>The Trichoplax genome and the nature of placozoans.</title>
        <authorList>
            <person name="Srivastava M."/>
            <person name="Begovic E."/>
            <person name="Chapman J."/>
            <person name="Putnam N.H."/>
            <person name="Hellsten U."/>
            <person name="Kawashima T."/>
            <person name="Kuo A."/>
            <person name="Mitros T."/>
            <person name="Salamov A."/>
            <person name="Carpenter M.L."/>
            <person name="Signorovitch A.Y."/>
            <person name="Moreno M.A."/>
            <person name="Kamm K."/>
            <person name="Grimwood J."/>
            <person name="Schmutz J."/>
            <person name="Shapiro H."/>
            <person name="Grigoriev I.V."/>
            <person name="Buss L.W."/>
            <person name="Schierwater B."/>
            <person name="Dellaporta S.L."/>
            <person name="Rokhsar D.S."/>
        </authorList>
    </citation>
    <scope>NUCLEOTIDE SEQUENCE [LARGE SCALE GENOMIC DNA]</scope>
    <source>
        <strain evidence="3 4">Grell-BS-1999</strain>
    </source>
</reference>
<dbReference type="PhylomeDB" id="B3RU34"/>
<name>B3RU34_TRIAD</name>
<dbReference type="EMBL" id="DS985244">
    <property type="protein sequence ID" value="EDV25733.1"/>
    <property type="molecule type" value="Genomic_DNA"/>
</dbReference>
<dbReference type="Gene3D" id="3.40.50.300">
    <property type="entry name" value="P-loop containing nucleotide triphosphate hydrolases"/>
    <property type="match status" value="1"/>
</dbReference>
<gene>
    <name evidence="3" type="ORF">TRIADDRAFT_24046</name>
</gene>
<dbReference type="InterPro" id="IPR027417">
    <property type="entry name" value="P-loop_NTPase"/>
</dbReference>
<dbReference type="Pfam" id="PF00071">
    <property type="entry name" value="Ras"/>
    <property type="match status" value="1"/>
</dbReference>
<dbReference type="eggNOG" id="KOG0092">
    <property type="taxonomic scope" value="Eukaryota"/>
</dbReference>
<evidence type="ECO:0000313" key="4">
    <source>
        <dbReference type="Proteomes" id="UP000009022"/>
    </source>
</evidence>
<dbReference type="CDD" id="cd00154">
    <property type="entry name" value="Rab"/>
    <property type="match status" value="1"/>
</dbReference>
<dbReference type="CTD" id="6752520"/>
<dbReference type="GO" id="GO:0012505">
    <property type="term" value="C:endomembrane system"/>
    <property type="evidence" value="ECO:0000318"/>
    <property type="project" value="GO_Central"/>
</dbReference>
<dbReference type="OMA" id="PRKTGFC"/>
<evidence type="ECO:0000313" key="3">
    <source>
        <dbReference type="EMBL" id="EDV25733.1"/>
    </source>
</evidence>
<dbReference type="GO" id="GO:0006886">
    <property type="term" value="P:intracellular protein transport"/>
    <property type="evidence" value="ECO:0000318"/>
    <property type="project" value="GO_Central"/>
</dbReference>
<dbReference type="SMART" id="SM00173">
    <property type="entry name" value="RAS"/>
    <property type="match status" value="1"/>
</dbReference>